<evidence type="ECO:0000256" key="1">
    <source>
        <dbReference type="ARBA" id="ARBA00022723"/>
    </source>
</evidence>
<dbReference type="SMART" id="SM00849">
    <property type="entry name" value="Lactamase_B"/>
    <property type="match status" value="1"/>
</dbReference>
<evidence type="ECO:0000313" key="3">
    <source>
        <dbReference type="Proteomes" id="UP000050791"/>
    </source>
</evidence>
<dbReference type="GO" id="GO:0050313">
    <property type="term" value="F:sulfur dioxygenase activity"/>
    <property type="evidence" value="ECO:0007669"/>
    <property type="project" value="InterPro"/>
</dbReference>
<dbReference type="AlphaFoldDB" id="A0AA85BLL4"/>
<evidence type="ECO:0000259" key="2">
    <source>
        <dbReference type="SMART" id="SM00849"/>
    </source>
</evidence>
<dbReference type="InterPro" id="IPR044528">
    <property type="entry name" value="POD-like_MBL-fold"/>
</dbReference>
<dbReference type="PANTHER" id="PTHR43084:SF1">
    <property type="entry name" value="PERSULFIDE DIOXYGENASE ETHE1, MITOCHONDRIAL"/>
    <property type="match status" value="1"/>
</dbReference>
<dbReference type="GO" id="GO:0006749">
    <property type="term" value="P:glutathione metabolic process"/>
    <property type="evidence" value="ECO:0007669"/>
    <property type="project" value="InterPro"/>
</dbReference>
<dbReference type="InterPro" id="IPR036866">
    <property type="entry name" value="RibonucZ/Hydroxyglut_hydro"/>
</dbReference>
<dbReference type="GO" id="GO:0046872">
    <property type="term" value="F:metal ion binding"/>
    <property type="evidence" value="ECO:0007669"/>
    <property type="project" value="UniProtKB-KW"/>
</dbReference>
<dbReference type="Gene3D" id="3.60.15.10">
    <property type="entry name" value="Ribonuclease Z/Hydroxyacylglutathione hydrolase-like"/>
    <property type="match status" value="2"/>
</dbReference>
<organism evidence="3 4">
    <name type="scientific">Schistosoma mattheei</name>
    <dbReference type="NCBI Taxonomy" id="31246"/>
    <lineage>
        <taxon>Eukaryota</taxon>
        <taxon>Metazoa</taxon>
        <taxon>Spiralia</taxon>
        <taxon>Lophotrochozoa</taxon>
        <taxon>Platyhelminthes</taxon>
        <taxon>Trematoda</taxon>
        <taxon>Digenea</taxon>
        <taxon>Strigeidida</taxon>
        <taxon>Schistosomatoidea</taxon>
        <taxon>Schistosomatidae</taxon>
        <taxon>Schistosoma</taxon>
    </lineage>
</organism>
<feature type="domain" description="Metallo-beta-lactamase" evidence="2">
    <location>
        <begin position="25"/>
        <end position="157"/>
    </location>
</feature>
<dbReference type="PANTHER" id="PTHR43084">
    <property type="entry name" value="PERSULFIDE DIOXYGENASE ETHE1"/>
    <property type="match status" value="1"/>
</dbReference>
<dbReference type="SUPFAM" id="SSF56281">
    <property type="entry name" value="Metallo-hydrolase/oxidoreductase"/>
    <property type="match status" value="1"/>
</dbReference>
<protein>
    <recommendedName>
        <fullName evidence="2">Metallo-beta-lactamase domain-containing protein</fullName>
    </recommendedName>
</protein>
<dbReference type="Proteomes" id="UP000050791">
    <property type="component" value="Unassembled WGS sequence"/>
</dbReference>
<proteinExistence type="predicted"/>
<dbReference type="InterPro" id="IPR001279">
    <property type="entry name" value="Metallo-B-lactamas"/>
</dbReference>
<dbReference type="CDD" id="cd07724">
    <property type="entry name" value="POD-like_MBL-fold"/>
    <property type="match status" value="1"/>
</dbReference>
<accession>A0AA85BLL4</accession>
<sequence length="214" mass="23481">MSSKVPILSAGGPLIFRQLFEKVSSTYTYLLADSHTKDAVIIDPVLETVERDKKLISQLNLKLGPIINTHLHADHVTGSGLLKQIPGSFKCRSTPGHTSGCMTLVLHSAGVAFTGDTLLIRGCGRTDFQGGSAETLYDSVYSQIFSLPNDYTLFPAHDYLGNTMTTVGEEKAFNPRLTKTKIEFVKIMNELNLPLPKQMERAIPLNLKCGINDE</sequence>
<keyword evidence="1" id="KW-0479">Metal-binding</keyword>
<dbReference type="InterPro" id="IPR051682">
    <property type="entry name" value="Mito_Persulfide_Diox"/>
</dbReference>
<evidence type="ECO:0000313" key="4">
    <source>
        <dbReference type="WBParaSite" id="SMTH1_66200.1"/>
    </source>
</evidence>
<reference evidence="4" key="1">
    <citation type="submission" date="2023-11" db="UniProtKB">
        <authorList>
            <consortium name="WormBaseParasite"/>
        </authorList>
    </citation>
    <scope>IDENTIFICATION</scope>
</reference>
<name>A0AA85BLL4_9TREM</name>
<dbReference type="GO" id="GO:0005739">
    <property type="term" value="C:mitochondrion"/>
    <property type="evidence" value="ECO:0007669"/>
    <property type="project" value="TreeGrafter"/>
</dbReference>
<dbReference type="Pfam" id="PF00753">
    <property type="entry name" value="Lactamase_B"/>
    <property type="match status" value="2"/>
</dbReference>
<dbReference type="GO" id="GO:0070813">
    <property type="term" value="P:hydrogen sulfide metabolic process"/>
    <property type="evidence" value="ECO:0007669"/>
    <property type="project" value="TreeGrafter"/>
</dbReference>
<dbReference type="WBParaSite" id="SMTH1_66200.1">
    <property type="protein sequence ID" value="SMTH1_66200.1"/>
    <property type="gene ID" value="SMTH1_66200"/>
</dbReference>